<keyword evidence="7" id="KW-1185">Reference proteome</keyword>
<keyword evidence="1" id="KW-1003">Cell membrane</keyword>
<dbReference type="AlphaFoldDB" id="A0A4R1QXL3"/>
<evidence type="ECO:0000256" key="2">
    <source>
        <dbReference type="ARBA" id="ARBA00022729"/>
    </source>
</evidence>
<keyword evidence="4" id="KW-0564">Palmitate</keyword>
<dbReference type="STRING" id="1469948.GCA_000732725_01646"/>
<accession>A0A4R1QXL3</accession>
<dbReference type="EMBL" id="SLUO01000011">
    <property type="protein sequence ID" value="TCL56664.1"/>
    <property type="molecule type" value="Genomic_DNA"/>
</dbReference>
<keyword evidence="3" id="KW-0472">Membrane</keyword>
<dbReference type="Gene3D" id="3.40.190.10">
    <property type="entry name" value="Periplasmic binding protein-like II"/>
    <property type="match status" value="2"/>
</dbReference>
<evidence type="ECO:0000313" key="7">
    <source>
        <dbReference type="Proteomes" id="UP000295718"/>
    </source>
</evidence>
<evidence type="ECO:0000256" key="5">
    <source>
        <dbReference type="ARBA" id="ARBA00023288"/>
    </source>
</evidence>
<sequence>MGSKKIIQLLIVLGVLLGLFLLQMYSDLIWENKPEKEESGEVISIWTMHGDTEKALNVALEQYKEKHPEVTFEVTIYKNEVYQTAVNNAILTDSLPDMFFMWGHSKLWRFVNAGMIQEITEAVEEEGISPKLREGGLDAFTYNGEIYALPLYGWRAYLFCNRDLFEENGIKYPESFEEFLEVSEKFKQLGITPAVTGAKDGWLSSLYYMSLVQGEGKGDFVYKAATDKRLFSSFQFAEAAKKMDQIIKGDIWQKGFLDYDGYNAVHLFSQGEAAMLYYGNWASTFLESDISKVKGKVDVIPFPNKEDDEGIGGYVDTFVINKHGVIPQSEEMIHMYIEIMNSISNVVVNDIGAGIPVYKSQAVDEEKFPILYQCWTMYNNQTLYPAYDQIMSEELSGNYYYLLSDFVYGKKSYKEFIEELSEE</sequence>
<dbReference type="InterPro" id="IPR006059">
    <property type="entry name" value="SBP"/>
</dbReference>
<dbReference type="PANTHER" id="PTHR43649:SF33">
    <property type="entry name" value="POLYGALACTURONAN_RHAMNOGALACTURONAN-BINDING PROTEIN YTCQ"/>
    <property type="match status" value="1"/>
</dbReference>
<keyword evidence="2" id="KW-0732">Signal</keyword>
<evidence type="ECO:0000256" key="4">
    <source>
        <dbReference type="ARBA" id="ARBA00023139"/>
    </source>
</evidence>
<evidence type="ECO:0000256" key="1">
    <source>
        <dbReference type="ARBA" id="ARBA00022475"/>
    </source>
</evidence>
<organism evidence="6 7">
    <name type="scientific">Kineothrix alysoides</name>
    <dbReference type="NCBI Taxonomy" id="1469948"/>
    <lineage>
        <taxon>Bacteria</taxon>
        <taxon>Bacillati</taxon>
        <taxon>Bacillota</taxon>
        <taxon>Clostridia</taxon>
        <taxon>Lachnospirales</taxon>
        <taxon>Lachnospiraceae</taxon>
        <taxon>Kineothrix</taxon>
    </lineage>
</organism>
<dbReference type="Pfam" id="PF01547">
    <property type="entry name" value="SBP_bac_1"/>
    <property type="match status" value="1"/>
</dbReference>
<evidence type="ECO:0000256" key="3">
    <source>
        <dbReference type="ARBA" id="ARBA00023136"/>
    </source>
</evidence>
<gene>
    <name evidence="6" type="ORF">EDD76_111158</name>
</gene>
<proteinExistence type="predicted"/>
<protein>
    <submittedName>
        <fullName evidence="6">Raffinose/stachyose/melibiose transport system substrate-binding protein</fullName>
    </submittedName>
</protein>
<dbReference type="SUPFAM" id="SSF53850">
    <property type="entry name" value="Periplasmic binding protein-like II"/>
    <property type="match status" value="1"/>
</dbReference>
<reference evidence="6 7" key="1">
    <citation type="submission" date="2019-03" db="EMBL/GenBank/DDBJ databases">
        <title>Genomic Encyclopedia of Type Strains, Phase IV (KMG-IV): sequencing the most valuable type-strain genomes for metagenomic binning, comparative biology and taxonomic classification.</title>
        <authorList>
            <person name="Goeker M."/>
        </authorList>
    </citation>
    <scope>NUCLEOTIDE SEQUENCE [LARGE SCALE GENOMIC DNA]</scope>
    <source>
        <strain evidence="6 7">DSM 100556</strain>
    </source>
</reference>
<dbReference type="InterPro" id="IPR050490">
    <property type="entry name" value="Bact_solute-bd_prot1"/>
</dbReference>
<comment type="caution">
    <text evidence="6">The sequence shown here is derived from an EMBL/GenBank/DDBJ whole genome shotgun (WGS) entry which is preliminary data.</text>
</comment>
<name>A0A4R1QXL3_9FIRM</name>
<evidence type="ECO:0000313" key="6">
    <source>
        <dbReference type="EMBL" id="TCL56664.1"/>
    </source>
</evidence>
<dbReference type="Proteomes" id="UP000295718">
    <property type="component" value="Unassembled WGS sequence"/>
</dbReference>
<keyword evidence="5" id="KW-0449">Lipoprotein</keyword>
<dbReference type="PANTHER" id="PTHR43649">
    <property type="entry name" value="ARABINOSE-BINDING PROTEIN-RELATED"/>
    <property type="match status" value="1"/>
</dbReference>